<dbReference type="Proteomes" id="UP000239480">
    <property type="component" value="Unassembled WGS sequence"/>
</dbReference>
<gene>
    <name evidence="1" type="ORF">CLV78_1255</name>
</gene>
<organism evidence="1 2">
    <name type="scientific">Aliiruegeria haliotis</name>
    <dbReference type="NCBI Taxonomy" id="1280846"/>
    <lineage>
        <taxon>Bacteria</taxon>
        <taxon>Pseudomonadati</taxon>
        <taxon>Pseudomonadota</taxon>
        <taxon>Alphaproteobacteria</taxon>
        <taxon>Rhodobacterales</taxon>
        <taxon>Roseobacteraceae</taxon>
        <taxon>Aliiruegeria</taxon>
    </lineage>
</organism>
<accession>A0A2T0RDT0</accession>
<reference evidence="1 2" key="1">
    <citation type="submission" date="2018-03" db="EMBL/GenBank/DDBJ databases">
        <title>Genomic Encyclopedia of Archaeal and Bacterial Type Strains, Phase II (KMG-II): from individual species to whole genera.</title>
        <authorList>
            <person name="Goeker M."/>
        </authorList>
    </citation>
    <scope>NUCLEOTIDE SEQUENCE [LARGE SCALE GENOMIC DNA]</scope>
    <source>
        <strain evidence="1 2">DSM 29328</strain>
    </source>
</reference>
<keyword evidence="2" id="KW-1185">Reference proteome</keyword>
<protein>
    <submittedName>
        <fullName evidence="1">Uncharacterized protein</fullName>
    </submittedName>
</protein>
<dbReference type="RefSeq" id="WP_106208561.1">
    <property type="nucleotide sequence ID" value="NZ_PVTD01000025.1"/>
</dbReference>
<dbReference type="EMBL" id="PVTD01000025">
    <property type="protein sequence ID" value="PRY19289.1"/>
    <property type="molecule type" value="Genomic_DNA"/>
</dbReference>
<evidence type="ECO:0000313" key="1">
    <source>
        <dbReference type="EMBL" id="PRY19289.1"/>
    </source>
</evidence>
<sequence>MNPNDTHPSNETQLLAELEALRPSLEKMIVRYGCLLAMQADAISVELYSDDGENLSPETRRLGLENEVTLRSLQAFLACLTCFPFPPMSAEPEGHPET</sequence>
<dbReference type="AlphaFoldDB" id="A0A2T0RDT0"/>
<comment type="caution">
    <text evidence="1">The sequence shown here is derived from an EMBL/GenBank/DDBJ whole genome shotgun (WGS) entry which is preliminary data.</text>
</comment>
<name>A0A2T0RDT0_9RHOB</name>
<proteinExistence type="predicted"/>
<evidence type="ECO:0000313" key="2">
    <source>
        <dbReference type="Proteomes" id="UP000239480"/>
    </source>
</evidence>